<dbReference type="PANTHER" id="PTHR46513:SF13">
    <property type="entry name" value="EGF-LIKE DOMAIN-CONTAINING PROTEIN"/>
    <property type="match status" value="1"/>
</dbReference>
<keyword evidence="6" id="KW-1133">Transmembrane helix</keyword>
<evidence type="ECO:0000256" key="7">
    <source>
        <dbReference type="ARBA" id="ARBA00023136"/>
    </source>
</evidence>
<dbReference type="STRING" id="74873.A0A084WEM3"/>
<keyword evidence="14" id="KW-1185">Reference proteome</keyword>
<feature type="domain" description="Peptidase S1" evidence="11">
    <location>
        <begin position="1"/>
        <end position="126"/>
    </location>
</feature>
<evidence type="ECO:0000256" key="6">
    <source>
        <dbReference type="ARBA" id="ARBA00022989"/>
    </source>
</evidence>
<keyword evidence="5" id="KW-0677">Repeat</keyword>
<dbReference type="Pfam" id="PF06388">
    <property type="entry name" value="DUF1075"/>
    <property type="match status" value="1"/>
</dbReference>
<evidence type="ECO:0000313" key="14">
    <source>
        <dbReference type="Proteomes" id="UP000030765"/>
    </source>
</evidence>
<evidence type="ECO:0000256" key="3">
    <source>
        <dbReference type="ARBA" id="ARBA00022536"/>
    </source>
</evidence>
<dbReference type="VEuPathDB" id="VectorBase:ASIS022620"/>
<dbReference type="PROSITE" id="PS50240">
    <property type="entry name" value="TRYPSIN_DOM"/>
    <property type="match status" value="1"/>
</dbReference>
<dbReference type="Gene3D" id="2.40.10.10">
    <property type="entry name" value="Trypsin-like serine proteases"/>
    <property type="match status" value="1"/>
</dbReference>
<keyword evidence="4" id="KW-0812">Transmembrane</keyword>
<evidence type="ECO:0000259" key="11">
    <source>
        <dbReference type="PROSITE" id="PS50240"/>
    </source>
</evidence>
<dbReference type="EMBL" id="KE525341">
    <property type="protein sequence ID" value="KFB48667.1"/>
    <property type="molecule type" value="Genomic_DNA"/>
</dbReference>
<dbReference type="SMART" id="SM00135">
    <property type="entry name" value="LY"/>
    <property type="match status" value="3"/>
</dbReference>
<feature type="repeat" description="LDL-receptor class B" evidence="9">
    <location>
        <begin position="197"/>
        <end position="239"/>
    </location>
</feature>
<gene>
    <name evidence="12" type="ORF">ZHAS_00016663</name>
</gene>
<feature type="repeat" description="LDL-receptor class B" evidence="9">
    <location>
        <begin position="283"/>
        <end position="328"/>
    </location>
</feature>
<organism evidence="12">
    <name type="scientific">Anopheles sinensis</name>
    <name type="common">Mosquito</name>
    <dbReference type="NCBI Taxonomy" id="74873"/>
    <lineage>
        <taxon>Eukaryota</taxon>
        <taxon>Metazoa</taxon>
        <taxon>Ecdysozoa</taxon>
        <taxon>Arthropoda</taxon>
        <taxon>Hexapoda</taxon>
        <taxon>Insecta</taxon>
        <taxon>Pterygota</taxon>
        <taxon>Neoptera</taxon>
        <taxon>Endopterygota</taxon>
        <taxon>Diptera</taxon>
        <taxon>Nematocera</taxon>
        <taxon>Culicoidea</taxon>
        <taxon>Culicidae</taxon>
        <taxon>Anophelinae</taxon>
        <taxon>Anopheles</taxon>
    </lineage>
</organism>
<evidence type="ECO:0000256" key="8">
    <source>
        <dbReference type="ARBA" id="ARBA00024195"/>
    </source>
</evidence>
<reference evidence="12 14" key="1">
    <citation type="journal article" date="2014" name="BMC Genomics">
        <title>Genome sequence of Anopheles sinensis provides insight into genetics basis of mosquito competence for malaria parasites.</title>
        <authorList>
            <person name="Zhou D."/>
            <person name="Zhang D."/>
            <person name="Ding G."/>
            <person name="Shi L."/>
            <person name="Hou Q."/>
            <person name="Ye Y."/>
            <person name="Xu Y."/>
            <person name="Zhou H."/>
            <person name="Xiong C."/>
            <person name="Li S."/>
            <person name="Yu J."/>
            <person name="Hong S."/>
            <person name="Yu X."/>
            <person name="Zou P."/>
            <person name="Chen C."/>
            <person name="Chang X."/>
            <person name="Wang W."/>
            <person name="Lv Y."/>
            <person name="Sun Y."/>
            <person name="Ma L."/>
            <person name="Shen B."/>
            <person name="Zhu C."/>
        </authorList>
    </citation>
    <scope>NUCLEOTIDE SEQUENCE [LARGE SCALE GENOMIC DNA]</scope>
</reference>
<comment type="subcellular location">
    <subcellularLocation>
        <location evidence="1">Membrane</location>
        <topology evidence="1">Single-pass membrane protein</topology>
    </subcellularLocation>
</comment>
<dbReference type="Gene3D" id="2.120.10.30">
    <property type="entry name" value="TolB, C-terminal domain"/>
    <property type="match status" value="1"/>
</dbReference>
<name>A0A084WEM3_ANOSI</name>
<comment type="similarity">
    <text evidence="2">Belongs to the UPF0389 family.</text>
</comment>
<dbReference type="EnsemblMetazoa" id="ASIC016663-RA">
    <property type="protein sequence ID" value="ASIC016663-PA"/>
    <property type="gene ID" value="ASIC016663"/>
</dbReference>
<dbReference type="InterPro" id="IPR009432">
    <property type="entry name" value="DUF1075"/>
</dbReference>
<keyword evidence="7" id="KW-0472">Membrane</keyword>
<dbReference type="GO" id="GO:0006508">
    <property type="term" value="P:proteolysis"/>
    <property type="evidence" value="ECO:0007669"/>
    <property type="project" value="InterPro"/>
</dbReference>
<evidence type="ECO:0000256" key="10">
    <source>
        <dbReference type="SAM" id="MobiDB-lite"/>
    </source>
</evidence>
<evidence type="ECO:0000313" key="12">
    <source>
        <dbReference type="EMBL" id="KFB48667.1"/>
    </source>
</evidence>
<dbReference type="GO" id="GO:0017147">
    <property type="term" value="F:Wnt-protein binding"/>
    <property type="evidence" value="ECO:0007669"/>
    <property type="project" value="TreeGrafter"/>
</dbReference>
<dbReference type="AlphaFoldDB" id="A0A084WEM3"/>
<dbReference type="OrthoDB" id="8193498at2759"/>
<dbReference type="InterPro" id="IPR043504">
    <property type="entry name" value="Peptidase_S1_PA_chymotrypsin"/>
</dbReference>
<feature type="compositionally biased region" description="Polar residues" evidence="10">
    <location>
        <begin position="488"/>
        <end position="499"/>
    </location>
</feature>
<sequence length="598" mass="67279">MDDIQFRIEGHNGTVVGFGMTERNAVSETLQEALLTVVDVHTCMENDESYPLVLKRDMFCAGGNARASACNGDSGGGIYFAINNIWYVRGLVSSVAKQNDAKCDGSKFTIFTDVSKYREWILRFSAIKARWIENLEPCKDRFVKKGTMCNMANHFRSGFLLGIHPLGVTPAPISDGQGMQHFYKSKSVGMDRDCTEGRVYWIEYEMKQIFSAKYDGTDRKPFITNDIVWPWGVAVDWISRRLYWADDLKRTIEVATLDNPRARITLINNLVDAWGLAVDPYQGKLFWGDWSHGTPHIEWANLDGTERQILTEKLQMTRPYSIQVSMLSGELCYADKDTQQVECIDTYNKQVRTMASNLTTLPSILTMTDGMFYMADLLTKNMASNEHQKPIIMSERLVKITPVTDWCPVFYSPCAVNNGGCPRNTICFVLPSASSAACEIARTTTGGQHHSRLLTLLRSRSTRTYCSNKLEPKPEPPKAPSTAPAGSGNASHISSQTHSPNALEKRMLVFTKRYKSIEEVPNFISQEKMERVRNQVRIKVANYMMIATAIGCIIMVISGKKAQERGESVSQMNLDWHKEYNEKARADYEASLAAGAKK</sequence>
<evidence type="ECO:0000256" key="1">
    <source>
        <dbReference type="ARBA" id="ARBA00004167"/>
    </source>
</evidence>
<dbReference type="InterPro" id="IPR011042">
    <property type="entry name" value="6-blade_b-propeller_TolB-like"/>
</dbReference>
<evidence type="ECO:0000256" key="4">
    <source>
        <dbReference type="ARBA" id="ARBA00022692"/>
    </source>
</evidence>
<dbReference type="Proteomes" id="UP000030765">
    <property type="component" value="Unassembled WGS sequence"/>
</dbReference>
<dbReference type="VEuPathDB" id="VectorBase:ASIC016663"/>
<evidence type="ECO:0000256" key="5">
    <source>
        <dbReference type="ARBA" id="ARBA00022737"/>
    </source>
</evidence>
<dbReference type="GO" id="GO:0060070">
    <property type="term" value="P:canonical Wnt signaling pathway"/>
    <property type="evidence" value="ECO:0007669"/>
    <property type="project" value="TreeGrafter"/>
</dbReference>
<dbReference type="InterPro" id="IPR000033">
    <property type="entry name" value="LDLR_classB_rpt"/>
</dbReference>
<dbReference type="GO" id="GO:0004252">
    <property type="term" value="F:serine-type endopeptidase activity"/>
    <property type="evidence" value="ECO:0007669"/>
    <property type="project" value="InterPro"/>
</dbReference>
<dbReference type="Pfam" id="PF00089">
    <property type="entry name" value="Trypsin"/>
    <property type="match status" value="1"/>
</dbReference>
<reference evidence="13" key="2">
    <citation type="submission" date="2020-05" db="UniProtKB">
        <authorList>
            <consortium name="EnsemblMetazoa"/>
        </authorList>
    </citation>
    <scope>IDENTIFICATION</scope>
</reference>
<evidence type="ECO:0000256" key="2">
    <source>
        <dbReference type="ARBA" id="ARBA00007363"/>
    </source>
</evidence>
<keyword evidence="3" id="KW-0245">EGF-like domain</keyword>
<dbReference type="InterPro" id="IPR009003">
    <property type="entry name" value="Peptidase_S1_PA"/>
</dbReference>
<dbReference type="PANTHER" id="PTHR46513">
    <property type="entry name" value="VITELLOGENIN RECEPTOR-LIKE PROTEIN-RELATED-RELATED"/>
    <property type="match status" value="1"/>
</dbReference>
<dbReference type="InterPro" id="IPR050778">
    <property type="entry name" value="Cueball_EGF_LRP_Nidogen"/>
</dbReference>
<proteinExistence type="inferred from homology"/>
<evidence type="ECO:0000256" key="9">
    <source>
        <dbReference type="PROSITE-ProRule" id="PRU00461"/>
    </source>
</evidence>
<dbReference type="PROSITE" id="PS51120">
    <property type="entry name" value="LDLRB"/>
    <property type="match status" value="3"/>
</dbReference>
<dbReference type="Pfam" id="PF00058">
    <property type="entry name" value="Ldl_recept_b"/>
    <property type="match status" value="1"/>
</dbReference>
<dbReference type="SUPFAM" id="SSF63825">
    <property type="entry name" value="YWTD domain"/>
    <property type="match status" value="1"/>
</dbReference>
<dbReference type="EMBL" id="ATLV01023228">
    <property type="status" value="NOT_ANNOTATED_CDS"/>
    <property type="molecule type" value="Genomic_DNA"/>
</dbReference>
<protein>
    <submittedName>
        <fullName evidence="12">AGAP008193-PA-like protein</fullName>
    </submittedName>
</protein>
<dbReference type="GO" id="GO:0005886">
    <property type="term" value="C:plasma membrane"/>
    <property type="evidence" value="ECO:0007669"/>
    <property type="project" value="TreeGrafter"/>
</dbReference>
<evidence type="ECO:0000313" key="13">
    <source>
        <dbReference type="EnsemblMetazoa" id="ASIC016663-PA"/>
    </source>
</evidence>
<dbReference type="GO" id="GO:0042813">
    <property type="term" value="F:Wnt receptor activity"/>
    <property type="evidence" value="ECO:0007669"/>
    <property type="project" value="TreeGrafter"/>
</dbReference>
<feature type="region of interest" description="Disordered" evidence="10">
    <location>
        <begin position="466"/>
        <end position="499"/>
    </location>
</feature>
<dbReference type="InterPro" id="IPR001254">
    <property type="entry name" value="Trypsin_dom"/>
</dbReference>
<accession>A0A084WEM3</accession>
<dbReference type="SUPFAM" id="SSF50494">
    <property type="entry name" value="Trypsin-like serine proteases"/>
    <property type="match status" value="1"/>
</dbReference>
<comment type="similarity">
    <text evidence="8">Belongs to the peptidase S1 family. CLIP subfamily.</text>
</comment>
<feature type="repeat" description="LDL-receptor class B" evidence="9">
    <location>
        <begin position="240"/>
        <end position="282"/>
    </location>
</feature>